<name>A0A7X6DDN4_9BURK</name>
<evidence type="ECO:0000313" key="2">
    <source>
        <dbReference type="Proteomes" id="UP000521868"/>
    </source>
</evidence>
<evidence type="ECO:0000313" key="1">
    <source>
        <dbReference type="EMBL" id="NKE65239.1"/>
    </source>
</evidence>
<dbReference type="AlphaFoldDB" id="A0A7X6DDN4"/>
<proteinExistence type="predicted"/>
<sequence>MEQHVKTRIRADGLRYESKAGAPTGFPGALGATMSCFQCGKHVPRSTLRPFLLAGSRHYRCRDGC</sequence>
<keyword evidence="2" id="KW-1185">Reference proteome</keyword>
<comment type="caution">
    <text evidence="1">The sequence shown here is derived from an EMBL/GenBank/DDBJ whole genome shotgun (WGS) entry which is preliminary data.</text>
</comment>
<dbReference type="Proteomes" id="UP000521868">
    <property type="component" value="Unassembled WGS sequence"/>
</dbReference>
<dbReference type="EMBL" id="VTOX01000001">
    <property type="protein sequence ID" value="NKE65239.1"/>
    <property type="molecule type" value="Genomic_DNA"/>
</dbReference>
<gene>
    <name evidence="1" type="ORF">RAMLITH_05350</name>
</gene>
<organism evidence="1 2">
    <name type="scientific">Ramlibacter lithotrophicus</name>
    <dbReference type="NCBI Taxonomy" id="2606681"/>
    <lineage>
        <taxon>Bacteria</taxon>
        <taxon>Pseudomonadati</taxon>
        <taxon>Pseudomonadota</taxon>
        <taxon>Betaproteobacteria</taxon>
        <taxon>Burkholderiales</taxon>
        <taxon>Comamonadaceae</taxon>
        <taxon>Ramlibacter</taxon>
    </lineage>
</organism>
<accession>A0A7X6DDN4</accession>
<protein>
    <submittedName>
        <fullName evidence="1">Uncharacterized protein</fullName>
    </submittedName>
</protein>
<reference evidence="1 2" key="1">
    <citation type="journal article" date="2020" name="Nature">
        <title>Bacterial chemolithoautotrophy via manganese oxidation.</title>
        <authorList>
            <person name="Yu H."/>
            <person name="Leadbetter J.R."/>
        </authorList>
    </citation>
    <scope>NUCLEOTIDE SEQUENCE [LARGE SCALE GENOMIC DNA]</scope>
    <source>
        <strain evidence="1 2">RBP-1</strain>
    </source>
</reference>
<dbReference type="RefSeq" id="WP_168106257.1">
    <property type="nucleotide sequence ID" value="NZ_VTOX01000001.1"/>
</dbReference>